<name>A0A381Q416_9ZZZZ</name>
<feature type="compositionally biased region" description="Gly residues" evidence="1">
    <location>
        <begin position="76"/>
        <end position="88"/>
    </location>
</feature>
<dbReference type="AlphaFoldDB" id="A0A381Q416"/>
<protein>
    <recommendedName>
        <fullName evidence="3">Cupin type-1 domain-containing protein</fullName>
    </recommendedName>
</protein>
<evidence type="ECO:0008006" key="3">
    <source>
        <dbReference type="Google" id="ProtNLM"/>
    </source>
</evidence>
<organism evidence="2">
    <name type="scientific">marine metagenome</name>
    <dbReference type="NCBI Taxonomy" id="408172"/>
    <lineage>
        <taxon>unclassified sequences</taxon>
        <taxon>metagenomes</taxon>
        <taxon>ecological metagenomes</taxon>
    </lineage>
</organism>
<proteinExistence type="predicted"/>
<feature type="region of interest" description="Disordered" evidence="1">
    <location>
        <begin position="74"/>
        <end position="99"/>
    </location>
</feature>
<dbReference type="EMBL" id="UINC01001185">
    <property type="protein sequence ID" value="SUZ73648.1"/>
    <property type="molecule type" value="Genomic_DNA"/>
</dbReference>
<dbReference type="Gene3D" id="2.60.120.10">
    <property type="entry name" value="Jelly Rolls"/>
    <property type="match status" value="1"/>
</dbReference>
<gene>
    <name evidence="2" type="ORF">METZ01_LOCUS26502</name>
</gene>
<accession>A0A381Q416</accession>
<sequence length="213" mass="21827">MKKQLLSALFVLSLALPGAVTAQVDLSKATYIGVQQWRDTVNALGGVDRQIVSQDIGALNLSVGIIHRNAINPTGSGAGRGGRGGGGATQSDCGVSSGEASGARGIQHLHQTETYIIVSGAGTLVTGGSILTGRMSSPTSSVTTTLNGPSCSGAIVGDVQIRDVVVGDIVIIPAGVPHGWLSVPRHVDYLSVRPDPDRVLPSDYVNPAITIER</sequence>
<dbReference type="InterPro" id="IPR014710">
    <property type="entry name" value="RmlC-like_jellyroll"/>
</dbReference>
<reference evidence="2" key="1">
    <citation type="submission" date="2018-05" db="EMBL/GenBank/DDBJ databases">
        <authorList>
            <person name="Lanie J.A."/>
            <person name="Ng W.-L."/>
            <person name="Kazmierczak K.M."/>
            <person name="Andrzejewski T.M."/>
            <person name="Davidsen T.M."/>
            <person name="Wayne K.J."/>
            <person name="Tettelin H."/>
            <person name="Glass J.I."/>
            <person name="Rusch D."/>
            <person name="Podicherti R."/>
            <person name="Tsui H.-C.T."/>
            <person name="Winkler M.E."/>
        </authorList>
    </citation>
    <scope>NUCLEOTIDE SEQUENCE</scope>
</reference>
<evidence type="ECO:0000313" key="2">
    <source>
        <dbReference type="EMBL" id="SUZ73648.1"/>
    </source>
</evidence>
<dbReference type="SUPFAM" id="SSF51182">
    <property type="entry name" value="RmlC-like cupins"/>
    <property type="match status" value="1"/>
</dbReference>
<evidence type="ECO:0000256" key="1">
    <source>
        <dbReference type="SAM" id="MobiDB-lite"/>
    </source>
</evidence>
<dbReference type="InterPro" id="IPR011051">
    <property type="entry name" value="RmlC_Cupin_sf"/>
</dbReference>